<evidence type="ECO:0000313" key="1">
    <source>
        <dbReference type="EMBL" id="KAK8841202.1"/>
    </source>
</evidence>
<reference evidence="1 2" key="1">
    <citation type="submission" date="2024-04" db="EMBL/GenBank/DDBJ databases">
        <title>Tritrichomonas musculus Genome.</title>
        <authorList>
            <person name="Alves-Ferreira E."/>
            <person name="Grigg M."/>
            <person name="Lorenzi H."/>
            <person name="Galac M."/>
        </authorList>
    </citation>
    <scope>NUCLEOTIDE SEQUENCE [LARGE SCALE GENOMIC DNA]</scope>
    <source>
        <strain evidence="1 2">EAF2021</strain>
    </source>
</reference>
<gene>
    <name evidence="1" type="ORF">M9Y10_027402</name>
</gene>
<proteinExistence type="predicted"/>
<organism evidence="1 2">
    <name type="scientific">Tritrichomonas musculus</name>
    <dbReference type="NCBI Taxonomy" id="1915356"/>
    <lineage>
        <taxon>Eukaryota</taxon>
        <taxon>Metamonada</taxon>
        <taxon>Parabasalia</taxon>
        <taxon>Tritrichomonadida</taxon>
        <taxon>Tritrichomonadidae</taxon>
        <taxon>Tritrichomonas</taxon>
    </lineage>
</organism>
<keyword evidence="2" id="KW-1185">Reference proteome</keyword>
<feature type="non-terminal residue" evidence="1">
    <location>
        <position position="64"/>
    </location>
</feature>
<sequence length="64" mass="7440">SDLNIHVNFKIKPDVDVIFEFLSGSNLDEPITTHVPFPIENVYYFVVYSLKTTKKHGINYKYCS</sequence>
<evidence type="ECO:0000313" key="2">
    <source>
        <dbReference type="Proteomes" id="UP001470230"/>
    </source>
</evidence>
<feature type="non-terminal residue" evidence="1">
    <location>
        <position position="1"/>
    </location>
</feature>
<dbReference type="Proteomes" id="UP001470230">
    <property type="component" value="Unassembled WGS sequence"/>
</dbReference>
<protein>
    <submittedName>
        <fullName evidence="1">Uncharacterized protein</fullName>
    </submittedName>
</protein>
<dbReference type="EMBL" id="JAPFFF010000042">
    <property type="protein sequence ID" value="KAK8841202.1"/>
    <property type="molecule type" value="Genomic_DNA"/>
</dbReference>
<comment type="caution">
    <text evidence="1">The sequence shown here is derived from an EMBL/GenBank/DDBJ whole genome shotgun (WGS) entry which is preliminary data.</text>
</comment>
<name>A0ABR2H6M3_9EUKA</name>
<accession>A0ABR2H6M3</accession>